<dbReference type="AlphaFoldDB" id="A0A3N0AE65"/>
<dbReference type="NCBIfam" id="NF001770">
    <property type="entry name" value="PRK00509.1"/>
    <property type="match status" value="1"/>
</dbReference>
<comment type="subcellular location">
    <subcellularLocation>
        <location evidence="10">Cytoplasm</location>
    </subcellularLocation>
</comment>
<dbReference type="PROSITE" id="PS00565">
    <property type="entry name" value="ARGININOSUCCIN_SYN_2"/>
    <property type="match status" value="1"/>
</dbReference>
<dbReference type="Gene3D" id="1.20.5.470">
    <property type="entry name" value="Single helix bin"/>
    <property type="match status" value="1"/>
</dbReference>
<evidence type="ECO:0000259" key="12">
    <source>
        <dbReference type="Pfam" id="PF20979"/>
    </source>
</evidence>
<feature type="binding site" evidence="10">
    <location>
        <position position="124"/>
    </location>
    <ligand>
        <name>ATP</name>
        <dbReference type="ChEBI" id="CHEBI:30616"/>
    </ligand>
</feature>
<reference evidence="14" key="1">
    <citation type="submission" date="2018-05" db="EMBL/GenBank/DDBJ databases">
        <title>Genome Sequencing of selected type strains of the family Eggerthellaceae.</title>
        <authorList>
            <person name="Danylec N."/>
            <person name="Stoll D.A."/>
            <person name="Doetsch A."/>
            <person name="Huch M."/>
        </authorList>
    </citation>
    <scope>NUCLEOTIDE SEQUENCE [LARGE SCALE GENOMIC DNA]</scope>
    <source>
        <strain evidence="14">DSM 17537</strain>
    </source>
</reference>
<dbReference type="Pfam" id="PF00764">
    <property type="entry name" value="Arginosuc_synth"/>
    <property type="match status" value="1"/>
</dbReference>
<comment type="subunit">
    <text evidence="2 10">Homotetramer.</text>
</comment>
<evidence type="ECO:0000256" key="2">
    <source>
        <dbReference type="ARBA" id="ARBA00011881"/>
    </source>
</evidence>
<evidence type="ECO:0000256" key="1">
    <source>
        <dbReference type="ARBA" id="ARBA00004967"/>
    </source>
</evidence>
<dbReference type="GO" id="GO:0000053">
    <property type="term" value="P:argininosuccinate metabolic process"/>
    <property type="evidence" value="ECO:0007669"/>
    <property type="project" value="TreeGrafter"/>
</dbReference>
<dbReference type="EMBL" id="QICB01000006">
    <property type="protein sequence ID" value="RNL19203.1"/>
    <property type="molecule type" value="Genomic_DNA"/>
</dbReference>
<name>A0A3N0AE65_9ACTN</name>
<dbReference type="PANTHER" id="PTHR11587:SF2">
    <property type="entry name" value="ARGININOSUCCINATE SYNTHASE"/>
    <property type="match status" value="1"/>
</dbReference>
<feature type="binding site" evidence="10">
    <location>
        <position position="268"/>
    </location>
    <ligand>
        <name>L-citrulline</name>
        <dbReference type="ChEBI" id="CHEBI:57743"/>
    </ligand>
</feature>
<dbReference type="InterPro" id="IPR048268">
    <property type="entry name" value="Arginosuc_syn_C"/>
</dbReference>
<feature type="binding site" evidence="10">
    <location>
        <position position="130"/>
    </location>
    <ligand>
        <name>L-aspartate</name>
        <dbReference type="ChEBI" id="CHEBI:29991"/>
    </ligand>
</feature>
<feature type="binding site" evidence="10">
    <location>
        <position position="183"/>
    </location>
    <ligand>
        <name>L-citrulline</name>
        <dbReference type="ChEBI" id="CHEBI:57743"/>
    </ligand>
</feature>
<evidence type="ECO:0000256" key="7">
    <source>
        <dbReference type="ARBA" id="ARBA00022605"/>
    </source>
</evidence>
<comment type="similarity">
    <text evidence="10">Belongs to the argininosuccinate synthase family. Type 1 subfamily.</text>
</comment>
<dbReference type="GO" id="GO:0004055">
    <property type="term" value="F:argininosuccinate synthase activity"/>
    <property type="evidence" value="ECO:0007669"/>
    <property type="project" value="UniProtKB-UniRule"/>
</dbReference>
<dbReference type="OrthoDB" id="9801641at2"/>
<dbReference type="UniPathway" id="UPA00068">
    <property type="reaction ID" value="UER00113"/>
</dbReference>
<dbReference type="Proteomes" id="UP000267368">
    <property type="component" value="Unassembled WGS sequence"/>
</dbReference>
<keyword evidence="6 10" id="KW-0436">Ligase</keyword>
<keyword evidence="5 10" id="KW-0055">Arginine biosynthesis</keyword>
<dbReference type="SUPFAM" id="SSF52402">
    <property type="entry name" value="Adenine nucleotide alpha hydrolases-like"/>
    <property type="match status" value="1"/>
</dbReference>
<organism evidence="13 14">
    <name type="scientific">Slackia faecicanis</name>
    <dbReference type="NCBI Taxonomy" id="255723"/>
    <lineage>
        <taxon>Bacteria</taxon>
        <taxon>Bacillati</taxon>
        <taxon>Actinomycetota</taxon>
        <taxon>Coriobacteriia</taxon>
        <taxon>Eggerthellales</taxon>
        <taxon>Eggerthellaceae</taxon>
        <taxon>Slackia</taxon>
    </lineage>
</organism>
<dbReference type="InterPro" id="IPR023434">
    <property type="entry name" value="Arginosuc_synth_type_1_subfam"/>
</dbReference>
<feature type="binding site" evidence="10">
    <location>
        <position position="134"/>
    </location>
    <ligand>
        <name>L-citrulline</name>
        <dbReference type="ChEBI" id="CHEBI:57743"/>
    </ligand>
</feature>
<dbReference type="NCBIfam" id="TIGR00032">
    <property type="entry name" value="argG"/>
    <property type="match status" value="1"/>
</dbReference>
<dbReference type="PANTHER" id="PTHR11587">
    <property type="entry name" value="ARGININOSUCCINATE SYNTHASE"/>
    <property type="match status" value="1"/>
</dbReference>
<comment type="caution">
    <text evidence="13">The sequence shown here is derived from an EMBL/GenBank/DDBJ whole genome shotgun (WGS) entry which is preliminary data.</text>
</comment>
<feature type="binding site" evidence="10">
    <location>
        <position position="130"/>
    </location>
    <ligand>
        <name>L-citrulline</name>
        <dbReference type="ChEBI" id="CHEBI:57743"/>
    </ligand>
</feature>
<keyword evidence="7 10" id="KW-0028">Amino-acid biosynthesis</keyword>
<feature type="binding site" evidence="10">
    <location>
        <position position="126"/>
    </location>
    <ligand>
        <name>L-aspartate</name>
        <dbReference type="ChEBI" id="CHEBI:29991"/>
    </ligand>
</feature>
<evidence type="ECO:0000313" key="14">
    <source>
        <dbReference type="Proteomes" id="UP000267368"/>
    </source>
</evidence>
<evidence type="ECO:0000313" key="13">
    <source>
        <dbReference type="EMBL" id="RNL19203.1"/>
    </source>
</evidence>
<dbReference type="Gene3D" id="3.40.50.620">
    <property type="entry name" value="HUPs"/>
    <property type="match status" value="1"/>
</dbReference>
<dbReference type="GO" id="GO:0005737">
    <property type="term" value="C:cytoplasm"/>
    <property type="evidence" value="ECO:0007669"/>
    <property type="project" value="UniProtKB-SubCell"/>
</dbReference>
<evidence type="ECO:0000259" key="11">
    <source>
        <dbReference type="Pfam" id="PF00764"/>
    </source>
</evidence>
<gene>
    <name evidence="10" type="primary">argG</name>
    <name evidence="13" type="ORF">DMP07_07350</name>
</gene>
<evidence type="ECO:0000256" key="8">
    <source>
        <dbReference type="ARBA" id="ARBA00022741"/>
    </source>
</evidence>
<dbReference type="SUPFAM" id="SSF69864">
    <property type="entry name" value="Argininosuccinate synthetase, C-terminal domain"/>
    <property type="match status" value="1"/>
</dbReference>
<dbReference type="GO" id="GO:0000050">
    <property type="term" value="P:urea cycle"/>
    <property type="evidence" value="ECO:0007669"/>
    <property type="project" value="TreeGrafter"/>
</dbReference>
<dbReference type="HAMAP" id="MF_00005">
    <property type="entry name" value="Arg_succ_synth_type1"/>
    <property type="match status" value="1"/>
</dbReference>
<feature type="binding site" evidence="10">
    <location>
        <begin position="15"/>
        <end position="23"/>
    </location>
    <ligand>
        <name>ATP</name>
        <dbReference type="ChEBI" id="CHEBI:30616"/>
    </ligand>
</feature>
<dbReference type="InterPro" id="IPR048267">
    <property type="entry name" value="Arginosuc_syn_N"/>
</dbReference>
<evidence type="ECO:0000256" key="9">
    <source>
        <dbReference type="ARBA" id="ARBA00022840"/>
    </source>
</evidence>
<evidence type="ECO:0000256" key="5">
    <source>
        <dbReference type="ARBA" id="ARBA00022571"/>
    </source>
</evidence>
<dbReference type="InterPro" id="IPR014729">
    <property type="entry name" value="Rossmann-like_a/b/a_fold"/>
</dbReference>
<keyword evidence="9 10" id="KW-0067">ATP-binding</keyword>
<dbReference type="EC" id="6.3.4.5" evidence="3 10"/>
<dbReference type="InterPro" id="IPR024074">
    <property type="entry name" value="AS_cat/multimer_dom_body"/>
</dbReference>
<evidence type="ECO:0000256" key="3">
    <source>
        <dbReference type="ARBA" id="ARBA00012286"/>
    </source>
</evidence>
<keyword evidence="4 10" id="KW-0963">Cytoplasm</keyword>
<feature type="domain" description="Arginosuccinate synthase C-terminal" evidence="12">
    <location>
        <begin position="182"/>
        <end position="398"/>
    </location>
</feature>
<dbReference type="PROSITE" id="PS00564">
    <property type="entry name" value="ARGININOSUCCIN_SYN_1"/>
    <property type="match status" value="1"/>
</dbReference>
<dbReference type="GO" id="GO:0005524">
    <property type="term" value="F:ATP binding"/>
    <property type="evidence" value="ECO:0007669"/>
    <property type="project" value="UniProtKB-UniRule"/>
</dbReference>
<feature type="binding site" evidence="10">
    <location>
        <position position="131"/>
    </location>
    <ligand>
        <name>L-aspartate</name>
        <dbReference type="ChEBI" id="CHEBI:29991"/>
    </ligand>
</feature>
<proteinExistence type="inferred from homology"/>
<comment type="pathway">
    <text evidence="1 10">Amino-acid biosynthesis; L-arginine biosynthesis; L-arginine from L-ornithine and carbamoyl phosphate: step 2/3.</text>
</comment>
<comment type="catalytic activity">
    <reaction evidence="10">
        <text>L-citrulline + L-aspartate + ATP = 2-(N(omega)-L-arginino)succinate + AMP + diphosphate + H(+)</text>
        <dbReference type="Rhea" id="RHEA:10932"/>
        <dbReference type="ChEBI" id="CHEBI:15378"/>
        <dbReference type="ChEBI" id="CHEBI:29991"/>
        <dbReference type="ChEBI" id="CHEBI:30616"/>
        <dbReference type="ChEBI" id="CHEBI:33019"/>
        <dbReference type="ChEBI" id="CHEBI:57472"/>
        <dbReference type="ChEBI" id="CHEBI:57743"/>
        <dbReference type="ChEBI" id="CHEBI:456215"/>
        <dbReference type="EC" id="6.3.4.5"/>
    </reaction>
</comment>
<protein>
    <recommendedName>
        <fullName evidence="3 10">Argininosuccinate synthase</fullName>
        <ecNumber evidence="3 10">6.3.4.5</ecNumber>
    </recommendedName>
    <alternativeName>
        <fullName evidence="10">Citrulline--aspartate ligase</fullName>
    </alternativeName>
</protein>
<comment type="caution">
    <text evidence="10">Lacks conserved residue(s) required for the propagation of feature annotation.</text>
</comment>
<keyword evidence="14" id="KW-1185">Reference proteome</keyword>
<evidence type="ECO:0000256" key="6">
    <source>
        <dbReference type="ARBA" id="ARBA00022598"/>
    </source>
</evidence>
<dbReference type="FunFam" id="3.40.50.620:FF:000038">
    <property type="entry name" value="Argininosuccinate synthase"/>
    <property type="match status" value="1"/>
</dbReference>
<dbReference type="FunFam" id="3.90.1260.10:FF:000007">
    <property type="entry name" value="Argininosuccinate synthase"/>
    <property type="match status" value="1"/>
</dbReference>
<dbReference type="InterPro" id="IPR018223">
    <property type="entry name" value="Arginosuc_synth_CS"/>
</dbReference>
<dbReference type="GO" id="GO:0006526">
    <property type="term" value="P:L-arginine biosynthetic process"/>
    <property type="evidence" value="ECO:0007669"/>
    <property type="project" value="UniProtKB-UniRule"/>
</dbReference>
<dbReference type="Pfam" id="PF20979">
    <property type="entry name" value="Arginosuc_syn_C"/>
    <property type="match status" value="1"/>
</dbReference>
<evidence type="ECO:0000256" key="4">
    <source>
        <dbReference type="ARBA" id="ARBA00022490"/>
    </source>
</evidence>
<keyword evidence="8 10" id="KW-0547">Nucleotide-binding</keyword>
<accession>A0A3N0AE65</accession>
<evidence type="ECO:0000256" key="10">
    <source>
        <dbReference type="HAMAP-Rule" id="MF_00005"/>
    </source>
</evidence>
<feature type="binding site" evidence="10">
    <location>
        <position position="94"/>
    </location>
    <ligand>
        <name>L-citrulline</name>
        <dbReference type="ChEBI" id="CHEBI:57743"/>
    </ligand>
</feature>
<sequence length="427" mass="46086">MNANKGQAKEKVVLAYSGGLDTSVCLKWLQVEKGFDVIAVCGNVGQDESDLAAIKQKALDMGAIASFAVDMREEYANEFLTLALAANGLYENSYPLLSALSRPLLSKHMVEAAHALGAHYIAHGCTGKGNDQVRFETSIKALDPTLEIVAPVREWDLHCREEEIEWAKAHGVPVAATKKSPYSIDDNLWGRAIECGVLEDPWAEPPADIWTLTADAADAPDHAEYVEIGFEQGVPCSLNGEDMPFVDIVKALNVKAGAHGIGRLDMVENRLVGVKSRECYEVPAAKVLIDAHKALETLCLDGATQHYKLGVEQQWATAVYQGMWFSPLKMALDSFCAATQQYVTGTVKMKLYKGSCTVTGRKSPYSLYDFNLASYGADDAFNHESAKGFIDLYGLPVTTWSAMQGPAADAAPQADQAADETAAANAA</sequence>
<feature type="domain" description="Arginosuccinate synthase-like N-terminal" evidence="11">
    <location>
        <begin position="11"/>
        <end position="173"/>
    </location>
</feature>
<dbReference type="InterPro" id="IPR001518">
    <property type="entry name" value="Arginosuc_synth"/>
</dbReference>
<feature type="binding site" evidence="10">
    <location>
        <position position="280"/>
    </location>
    <ligand>
        <name>L-citrulline</name>
        <dbReference type="ChEBI" id="CHEBI:57743"/>
    </ligand>
</feature>
<dbReference type="CDD" id="cd01999">
    <property type="entry name" value="ASS"/>
    <property type="match status" value="1"/>
</dbReference>
<dbReference type="Gene3D" id="3.90.1260.10">
    <property type="entry name" value="Argininosuccinate synthetase, chain A, domain 2"/>
    <property type="match status" value="1"/>
</dbReference>